<organism evidence="2 3">
    <name type="scientific">Pseudozyma flocculosa</name>
    <dbReference type="NCBI Taxonomy" id="84751"/>
    <lineage>
        <taxon>Eukaryota</taxon>
        <taxon>Fungi</taxon>
        <taxon>Dikarya</taxon>
        <taxon>Basidiomycota</taxon>
        <taxon>Ustilaginomycotina</taxon>
        <taxon>Ustilaginomycetes</taxon>
        <taxon>Ustilaginales</taxon>
        <taxon>Ustilaginaceae</taxon>
        <taxon>Pseudozyma</taxon>
    </lineage>
</organism>
<keyword evidence="3" id="KW-1185">Reference proteome</keyword>
<dbReference type="Proteomes" id="UP000323386">
    <property type="component" value="Unassembled WGS sequence"/>
</dbReference>
<accession>A0A5C3F0G4</accession>
<name>A0A5C3F0G4_9BASI</name>
<proteinExistence type="predicted"/>
<evidence type="ECO:0000313" key="2">
    <source>
        <dbReference type="EMBL" id="SPO38003.1"/>
    </source>
</evidence>
<dbReference type="AlphaFoldDB" id="A0A5C3F0G4"/>
<feature type="region of interest" description="Disordered" evidence="1">
    <location>
        <begin position="288"/>
        <end position="328"/>
    </location>
</feature>
<evidence type="ECO:0000256" key="1">
    <source>
        <dbReference type="SAM" id="MobiDB-lite"/>
    </source>
</evidence>
<gene>
    <name evidence="2" type="ORF">PSFLO_03480</name>
</gene>
<evidence type="ECO:0000313" key="3">
    <source>
        <dbReference type="Proteomes" id="UP000323386"/>
    </source>
</evidence>
<sequence>MAGRPPACLSPGPPLAGRVGAKTTYPPFASPLALAPLLPRSPAPVLPGAALFLTGAHGGAAAGDTSQPRLELLAWPVSSLLLAPGVGGLPVWAHLPACLPASAACLRAPRGIVRSKQARPSGTLLCGRAGRQASRHPRCRAATRAAAAAPTAHGTLVRTLWLSLLSLGLSIHPCQSSGCWLHRRWTTALPRTPHTLRCTAGSEARGDGFARLASDSWPPPSCLSTSPSPPLGPPLVPSSPVTFPATFTFTFTVTIDPPPPFPYHPPPDLPLRCRTDCPQRSPSFSLPRHIGPSYCAPRPQANGTTSGSPSVDLVDLGPSQRLTADAAL</sequence>
<dbReference type="EMBL" id="OOIP01000008">
    <property type="protein sequence ID" value="SPO38003.1"/>
    <property type="molecule type" value="Genomic_DNA"/>
</dbReference>
<reference evidence="2 3" key="1">
    <citation type="submission" date="2018-03" db="EMBL/GenBank/DDBJ databases">
        <authorList>
            <person name="Guldener U."/>
        </authorList>
    </citation>
    <scope>NUCLEOTIDE SEQUENCE [LARGE SCALE GENOMIC DNA]</scope>
    <source>
        <strain evidence="2 3">DAOM196992</strain>
    </source>
</reference>
<protein>
    <submittedName>
        <fullName evidence="2">Uncharacterized protein</fullName>
    </submittedName>
</protein>